<gene>
    <name evidence="1" type="ORF">DSOL_4988</name>
</gene>
<dbReference type="OrthoDB" id="1808294at2"/>
<name>A0A1Q8QGJ0_9FIRM</name>
<comment type="caution">
    <text evidence="1">The sequence shown here is derived from an EMBL/GenBank/DDBJ whole genome shotgun (WGS) entry which is preliminary data.</text>
</comment>
<dbReference type="EMBL" id="MLBF01000077">
    <property type="protein sequence ID" value="OLN26454.1"/>
    <property type="molecule type" value="Genomic_DNA"/>
</dbReference>
<proteinExistence type="predicted"/>
<protein>
    <recommendedName>
        <fullName evidence="3">Phage head-tail adapter protein</fullName>
    </recommendedName>
</protein>
<dbReference type="RefSeq" id="WP_075367240.1">
    <property type="nucleotide sequence ID" value="NZ_MLBF01000077.1"/>
</dbReference>
<organism evidence="1 2">
    <name type="scientific">Desulfosporosinus metallidurans</name>
    <dbReference type="NCBI Taxonomy" id="1888891"/>
    <lineage>
        <taxon>Bacteria</taxon>
        <taxon>Bacillati</taxon>
        <taxon>Bacillota</taxon>
        <taxon>Clostridia</taxon>
        <taxon>Eubacteriales</taxon>
        <taxon>Desulfitobacteriaceae</taxon>
        <taxon>Desulfosporosinus</taxon>
    </lineage>
</organism>
<evidence type="ECO:0000313" key="2">
    <source>
        <dbReference type="Proteomes" id="UP000186102"/>
    </source>
</evidence>
<dbReference type="STRING" id="1888891.DSOL_4988"/>
<accession>A0A1Q8QGJ0</accession>
<keyword evidence="2" id="KW-1185">Reference proteome</keyword>
<sequence length="90" mass="10690">MFNDTKVQLLNATFQETGLIDADVQPYEKSLLFEDGIEIEITKRAFCDIVPEIDDQSYMRLNNKLYKIMKVKPRSDYLESWLYECEREVT</sequence>
<dbReference type="Proteomes" id="UP000186102">
    <property type="component" value="Unassembled WGS sequence"/>
</dbReference>
<dbReference type="AlphaFoldDB" id="A0A1Q8QGJ0"/>
<evidence type="ECO:0000313" key="1">
    <source>
        <dbReference type="EMBL" id="OLN26454.1"/>
    </source>
</evidence>
<reference evidence="1 2" key="1">
    <citation type="submission" date="2016-09" db="EMBL/GenBank/DDBJ databases">
        <title>Complete genome of Desulfosporosinus sp. OL.</title>
        <authorList>
            <person name="Mardanov A."/>
            <person name="Beletsky A."/>
            <person name="Panova A."/>
            <person name="Karnachuk O."/>
            <person name="Ravin N."/>
        </authorList>
    </citation>
    <scope>NUCLEOTIDE SEQUENCE [LARGE SCALE GENOMIC DNA]</scope>
    <source>
        <strain evidence="1 2">OL</strain>
    </source>
</reference>
<evidence type="ECO:0008006" key="3">
    <source>
        <dbReference type="Google" id="ProtNLM"/>
    </source>
</evidence>